<dbReference type="GO" id="GO:0005886">
    <property type="term" value="C:plasma membrane"/>
    <property type="evidence" value="ECO:0007669"/>
    <property type="project" value="UniProtKB-SubCell"/>
</dbReference>
<feature type="transmembrane region" description="Helical" evidence="1">
    <location>
        <begin position="68"/>
        <end position="87"/>
    </location>
</feature>
<feature type="transmembrane region" description="Helical" evidence="1">
    <location>
        <begin position="369"/>
        <end position="396"/>
    </location>
</feature>
<comment type="function">
    <text evidence="1">Catalyzes the sodium-dependent transport of glutamate.</text>
</comment>
<keyword evidence="1" id="KW-0813">Transport</keyword>
<gene>
    <name evidence="1" type="primary">gltS</name>
    <name evidence="3" type="ORF">AYM40_08370</name>
</gene>
<feature type="transmembrane region" description="Helical" evidence="1">
    <location>
        <begin position="302"/>
        <end position="323"/>
    </location>
</feature>
<keyword evidence="1" id="KW-0812">Transmembrane</keyword>
<feature type="transmembrane region" description="Helical" evidence="1">
    <location>
        <begin position="160"/>
        <end position="184"/>
    </location>
</feature>
<feature type="transmembrane region" description="Helical" evidence="1">
    <location>
        <begin position="35"/>
        <end position="56"/>
    </location>
</feature>
<evidence type="ECO:0000313" key="3">
    <source>
        <dbReference type="EMBL" id="ANB72371.1"/>
    </source>
</evidence>
<feature type="transmembrane region" description="Helical" evidence="1">
    <location>
        <begin position="335"/>
        <end position="357"/>
    </location>
</feature>
<keyword evidence="1" id="KW-0769">Symport</keyword>
<feature type="transmembrane region" description="Helical" evidence="1">
    <location>
        <begin position="216"/>
        <end position="239"/>
    </location>
</feature>
<dbReference type="EMBL" id="CP014578">
    <property type="protein sequence ID" value="ANB72371.1"/>
    <property type="molecule type" value="Genomic_DNA"/>
</dbReference>
<dbReference type="OrthoDB" id="4921038at2"/>
<dbReference type="InterPro" id="IPR004445">
    <property type="entry name" value="GltS"/>
</dbReference>
<evidence type="ECO:0000313" key="4">
    <source>
        <dbReference type="Proteomes" id="UP000076852"/>
    </source>
</evidence>
<evidence type="ECO:0000256" key="1">
    <source>
        <dbReference type="HAMAP-Rule" id="MF_02062"/>
    </source>
</evidence>
<dbReference type="GO" id="GO:0015813">
    <property type="term" value="P:L-glutamate transmembrane transport"/>
    <property type="evidence" value="ECO:0007669"/>
    <property type="project" value="UniProtKB-UniRule"/>
</dbReference>
<dbReference type="KEGG" id="buz:AYM40_08370"/>
<dbReference type="HAMAP" id="MF_02062">
    <property type="entry name" value="GltS"/>
    <property type="match status" value="1"/>
</dbReference>
<evidence type="ECO:0000256" key="2">
    <source>
        <dbReference type="NCBIfam" id="TIGR00210"/>
    </source>
</evidence>
<dbReference type="PANTHER" id="PTHR36178">
    <property type="entry name" value="SLR0625 PROTEIN"/>
    <property type="match status" value="1"/>
</dbReference>
<keyword evidence="4" id="KW-1185">Reference proteome</keyword>
<comment type="similarity">
    <text evidence="1">Belongs to the glutamate:Na(+) symporter (ESS) (TC 2.A.27) family.</text>
</comment>
<proteinExistence type="inferred from homology"/>
<dbReference type="AlphaFoldDB" id="A0A160FJA1"/>
<keyword evidence="1" id="KW-1133">Transmembrane helix</keyword>
<dbReference type="Pfam" id="PF03616">
    <property type="entry name" value="Glt_symporter"/>
    <property type="match status" value="1"/>
</dbReference>
<feature type="transmembrane region" description="Helical" evidence="1">
    <location>
        <begin position="245"/>
        <end position="262"/>
    </location>
</feature>
<organism evidence="3 4">
    <name type="scientific">Paraburkholderia phytofirmans OLGA172</name>
    <dbReference type="NCBI Taxonomy" id="1417228"/>
    <lineage>
        <taxon>Bacteria</taxon>
        <taxon>Pseudomonadati</taxon>
        <taxon>Pseudomonadota</taxon>
        <taxon>Betaproteobacteria</taxon>
        <taxon>Burkholderiales</taxon>
        <taxon>Burkholderiaceae</taxon>
        <taxon>Paraburkholderia</taxon>
    </lineage>
</organism>
<accession>A0A160FJA1</accession>
<feature type="transmembrane region" description="Helical" evidence="1">
    <location>
        <begin position="274"/>
        <end position="296"/>
    </location>
</feature>
<protein>
    <recommendedName>
        <fullName evidence="1 2">Sodium/glutamate symporter</fullName>
    </recommendedName>
</protein>
<dbReference type="GO" id="GO:0015501">
    <property type="term" value="F:glutamate:sodium symporter activity"/>
    <property type="evidence" value="ECO:0007669"/>
    <property type="project" value="UniProtKB-UniRule"/>
</dbReference>
<sequence length="400" mass="41797">MVSLDTLETLMAASLVLLLGRQILARTRVLRTYSIPEPVVGGLLVALLVFGSRSVFKIDLRFDTTLQTPLMLTFFATIGLNADLAGLRAGGRALLVFLGAVVGLLVMQDALGIGLAWALGQERVLGLLGASVTLSGGHGTGAAWAKVFAERHGLAAATEIAIACATFGLILGGLIGGPVARFLITRYGLAPNPESEVTDTTGFEQPKAVRPITAEAFIETVALIAVCLAVGSAIALWLTGTAFELPAFVCVLFVGVVLRNGLAMPGWYQVFEPAVSLIGNVSLGLFLAIALMSLRLGDLASLALPLFAILVAQAIAMAVYAMFVTFRVMGRNYDAAVLAAGHCGFGLGATPTAIANMQAITDRFGPSHLAFLVVPMVGAFFIDIANAIVIKLFLLLPIYP</sequence>
<keyword evidence="1" id="KW-1003">Cell membrane</keyword>
<keyword evidence="1" id="KW-0997">Cell inner membrane</keyword>
<dbReference type="PANTHER" id="PTHR36178:SF1">
    <property type="entry name" value="SODIUM_GLUTAMATE SYMPORTER"/>
    <property type="match status" value="1"/>
</dbReference>
<dbReference type="RefSeq" id="WP_063495807.1">
    <property type="nucleotide sequence ID" value="NZ_CP014578.1"/>
</dbReference>
<keyword evidence="1" id="KW-0029">Amino-acid transport</keyword>
<keyword evidence="1" id="KW-0406">Ion transport</keyword>
<keyword evidence="1" id="KW-0915">Sodium</keyword>
<dbReference type="STRING" id="1804984.AYM40_08370"/>
<keyword evidence="1" id="KW-0472">Membrane</keyword>
<reference evidence="3 4" key="1">
    <citation type="journal article" date="2016" name="Gene">
        <title>PacBio SMRT assembly of a complex multi-replicon genome reveals chlorocatechol degradative operon in a region of genome plasticity.</title>
        <authorList>
            <person name="Ricker N."/>
            <person name="Shen S.Y."/>
            <person name="Goordial J."/>
            <person name="Jin S."/>
            <person name="Fulthorpe R.R."/>
        </authorList>
    </citation>
    <scope>NUCLEOTIDE SEQUENCE [LARGE SCALE GENOMIC DNA]</scope>
    <source>
        <strain evidence="3 4">OLGA172</strain>
    </source>
</reference>
<comment type="subcellular location">
    <subcellularLocation>
        <location evidence="1">Cell inner membrane</location>
        <topology evidence="1">Multi-pass membrane protein</topology>
    </subcellularLocation>
</comment>
<feature type="transmembrane region" description="Helical" evidence="1">
    <location>
        <begin position="93"/>
        <end position="117"/>
    </location>
</feature>
<keyword evidence="1" id="KW-0739">Sodium transport</keyword>
<dbReference type="NCBIfam" id="TIGR00210">
    <property type="entry name" value="gltS"/>
    <property type="match status" value="1"/>
</dbReference>
<dbReference type="Proteomes" id="UP000076852">
    <property type="component" value="Chromosome 1"/>
</dbReference>
<name>A0A160FJA1_9BURK</name>